<comment type="subcellular location">
    <subcellularLocation>
        <location evidence="1">Membrane</location>
        <topology evidence="1">Multi-pass membrane protein</topology>
    </subcellularLocation>
</comment>
<dbReference type="KEGG" id="pxu:106126666"/>
<dbReference type="Proteomes" id="UP000694872">
    <property type="component" value="Unplaced"/>
</dbReference>
<keyword evidence="3 5" id="KW-1133">Transmembrane helix</keyword>
<dbReference type="PANTHER" id="PTHR24064">
    <property type="entry name" value="SOLUTE CARRIER FAMILY 22 MEMBER"/>
    <property type="match status" value="1"/>
</dbReference>
<evidence type="ECO:0000256" key="5">
    <source>
        <dbReference type="SAM" id="Phobius"/>
    </source>
</evidence>
<keyword evidence="4 5" id="KW-0472">Membrane</keyword>
<evidence type="ECO:0000313" key="7">
    <source>
        <dbReference type="RefSeq" id="XP_013179879.1"/>
    </source>
</evidence>
<gene>
    <name evidence="7" type="primary">LOC106126666</name>
</gene>
<evidence type="ECO:0000256" key="2">
    <source>
        <dbReference type="ARBA" id="ARBA00022692"/>
    </source>
</evidence>
<feature type="transmembrane region" description="Helical" evidence="5">
    <location>
        <begin position="213"/>
        <end position="236"/>
    </location>
</feature>
<feature type="domain" description="Major facilitator superfamily (MFS) profile" evidence="6">
    <location>
        <begin position="28"/>
        <end position="502"/>
    </location>
</feature>
<accession>A0AAJ6ZVK0</accession>
<organism evidence="7">
    <name type="scientific">Papilio xuthus</name>
    <name type="common">Asian swallowtail butterfly</name>
    <dbReference type="NCBI Taxonomy" id="66420"/>
    <lineage>
        <taxon>Eukaryota</taxon>
        <taxon>Metazoa</taxon>
        <taxon>Ecdysozoa</taxon>
        <taxon>Arthropoda</taxon>
        <taxon>Hexapoda</taxon>
        <taxon>Insecta</taxon>
        <taxon>Pterygota</taxon>
        <taxon>Neoptera</taxon>
        <taxon>Endopterygota</taxon>
        <taxon>Lepidoptera</taxon>
        <taxon>Glossata</taxon>
        <taxon>Ditrysia</taxon>
        <taxon>Papilionoidea</taxon>
        <taxon>Papilionidae</taxon>
        <taxon>Papilioninae</taxon>
        <taxon>Papilio</taxon>
    </lineage>
</organism>
<evidence type="ECO:0000256" key="1">
    <source>
        <dbReference type="ARBA" id="ARBA00004141"/>
    </source>
</evidence>
<feature type="transmembrane region" description="Helical" evidence="5">
    <location>
        <begin position="477"/>
        <end position="496"/>
    </location>
</feature>
<dbReference type="Gene3D" id="1.20.1250.20">
    <property type="entry name" value="MFS general substrate transporter like domains"/>
    <property type="match status" value="1"/>
</dbReference>
<evidence type="ECO:0000256" key="3">
    <source>
        <dbReference type="ARBA" id="ARBA00022989"/>
    </source>
</evidence>
<sequence length="540" mass="60810">MDVTKNDETEICDTMERLGTFQRIQYVFSFFATVLVTITHINYVFVAGEINYRCLIPECDTHNEYIPTWWPNSTIDKCLKPILKPNVGQTCTNDSFTNKFEDCTEWVYETNDTLVAELKLGCQPWKINMIGTMHSVGLLLAMIVSGWMIDRFGRKPIFIFCLVGSCIGHFKAFTSDYYIYVVIELIEAVITGGAYTTVSVLMMEIGGKKNRLLAGVIYAFGIYMGESVFAVMAMFVPYWKNLIKVIYTPPIFIISYVYFLKESPRWQIVSGKTECAKETLLLISKANKVNINKDKLINMNGEELKKEFKIDNCQQKETFRDAMKSREIMKRLVIGSFARFAACLVYYGLIINSVSLPGNKYTNFFLSSLMSYPGDLMALYLMNNVGRKLTLVYGYIICGLLCVASVCFPDDYTWVNTAFFLVSKMVVSGCFIGVVTYTIELYPTSVRGTLIGISALVASIGNILAPLTPIMKTFSPVLPSLTFGALAVIAGLLITMTPETKDSALMDTVEQVEREINLQNTKKKDIKGHINESFVSKDEV</sequence>
<feature type="transmembrane region" description="Helical" evidence="5">
    <location>
        <begin position="414"/>
        <end position="437"/>
    </location>
</feature>
<feature type="transmembrane region" description="Helical" evidence="5">
    <location>
        <begin position="389"/>
        <end position="408"/>
    </location>
</feature>
<dbReference type="InterPro" id="IPR036259">
    <property type="entry name" value="MFS_trans_sf"/>
</dbReference>
<reference evidence="7" key="1">
    <citation type="submission" date="2025-08" db="UniProtKB">
        <authorList>
            <consortium name="RefSeq"/>
        </authorList>
    </citation>
    <scope>IDENTIFICATION</scope>
</reference>
<evidence type="ECO:0000259" key="6">
    <source>
        <dbReference type="PROSITE" id="PS50850"/>
    </source>
</evidence>
<dbReference type="InterPro" id="IPR005828">
    <property type="entry name" value="MFS_sugar_transport-like"/>
</dbReference>
<feature type="transmembrane region" description="Helical" evidence="5">
    <location>
        <begin position="242"/>
        <end position="260"/>
    </location>
</feature>
<protein>
    <submittedName>
        <fullName evidence="7">Solute carrier family 22 member 15-like</fullName>
    </submittedName>
</protein>
<feature type="transmembrane region" description="Helical" evidence="5">
    <location>
        <begin position="24"/>
        <end position="45"/>
    </location>
</feature>
<dbReference type="SUPFAM" id="SSF103473">
    <property type="entry name" value="MFS general substrate transporter"/>
    <property type="match status" value="1"/>
</dbReference>
<feature type="transmembrane region" description="Helical" evidence="5">
    <location>
        <begin position="127"/>
        <end position="149"/>
    </location>
</feature>
<feature type="transmembrane region" description="Helical" evidence="5">
    <location>
        <begin position="363"/>
        <end position="382"/>
    </location>
</feature>
<feature type="transmembrane region" description="Helical" evidence="5">
    <location>
        <begin position="332"/>
        <end position="351"/>
    </location>
</feature>
<dbReference type="AlphaFoldDB" id="A0AAJ6ZVK0"/>
<feature type="transmembrane region" description="Helical" evidence="5">
    <location>
        <begin position="178"/>
        <end position="201"/>
    </location>
</feature>
<dbReference type="GO" id="GO:0016020">
    <property type="term" value="C:membrane"/>
    <property type="evidence" value="ECO:0007669"/>
    <property type="project" value="UniProtKB-SubCell"/>
</dbReference>
<keyword evidence="2 5" id="KW-0812">Transmembrane</keyword>
<dbReference type="Pfam" id="PF00083">
    <property type="entry name" value="Sugar_tr"/>
    <property type="match status" value="1"/>
</dbReference>
<evidence type="ECO:0000256" key="4">
    <source>
        <dbReference type="ARBA" id="ARBA00023136"/>
    </source>
</evidence>
<dbReference type="GO" id="GO:0022857">
    <property type="term" value="F:transmembrane transporter activity"/>
    <property type="evidence" value="ECO:0007669"/>
    <property type="project" value="InterPro"/>
</dbReference>
<name>A0AAJ6ZVK0_PAPXU</name>
<dbReference type="RefSeq" id="XP_013179879.1">
    <property type="nucleotide sequence ID" value="XM_013324425.1"/>
</dbReference>
<feature type="transmembrane region" description="Helical" evidence="5">
    <location>
        <begin position="449"/>
        <end position="471"/>
    </location>
</feature>
<dbReference type="GeneID" id="106126666"/>
<proteinExistence type="predicted"/>
<dbReference type="PROSITE" id="PS50850">
    <property type="entry name" value="MFS"/>
    <property type="match status" value="1"/>
</dbReference>
<dbReference type="InterPro" id="IPR020846">
    <property type="entry name" value="MFS_dom"/>
</dbReference>